<dbReference type="SUPFAM" id="SSF50978">
    <property type="entry name" value="WD40 repeat-like"/>
    <property type="match status" value="1"/>
</dbReference>
<proteinExistence type="predicted"/>
<evidence type="ECO:0000313" key="1">
    <source>
        <dbReference type="EMBL" id="OHT00894.1"/>
    </source>
</evidence>
<dbReference type="InterPro" id="IPR036322">
    <property type="entry name" value="WD40_repeat_dom_sf"/>
</dbReference>
<comment type="caution">
    <text evidence="1">The sequence shown here is derived from an EMBL/GenBank/DDBJ whole genome shotgun (WGS) entry which is preliminary data.</text>
</comment>
<dbReference type="RefSeq" id="XP_068354030.1">
    <property type="nucleotide sequence ID" value="XM_068508430.1"/>
</dbReference>
<gene>
    <name evidence="1" type="ORF">TRFO_32322</name>
</gene>
<dbReference type="AlphaFoldDB" id="A0A1J4JTQ6"/>
<evidence type="ECO:0000313" key="2">
    <source>
        <dbReference type="Proteomes" id="UP000179807"/>
    </source>
</evidence>
<protein>
    <submittedName>
        <fullName evidence="1">Uncharacterized protein</fullName>
    </submittedName>
</protein>
<name>A0A1J4JTQ6_9EUKA</name>
<dbReference type="Proteomes" id="UP000179807">
    <property type="component" value="Unassembled WGS sequence"/>
</dbReference>
<reference evidence="1" key="1">
    <citation type="submission" date="2016-10" db="EMBL/GenBank/DDBJ databases">
        <authorList>
            <person name="Benchimol M."/>
            <person name="Almeida L.G."/>
            <person name="Vasconcelos A.T."/>
            <person name="Perreira-Neves A."/>
            <person name="Rosa I.A."/>
            <person name="Tasca T."/>
            <person name="Bogo M.R."/>
            <person name="de Souza W."/>
        </authorList>
    </citation>
    <scope>NUCLEOTIDE SEQUENCE [LARGE SCALE GENOMIC DNA]</scope>
    <source>
        <strain evidence="1">K</strain>
    </source>
</reference>
<dbReference type="EMBL" id="MLAK01000934">
    <property type="protein sequence ID" value="OHT00894.1"/>
    <property type="molecule type" value="Genomic_DNA"/>
</dbReference>
<dbReference type="OrthoDB" id="10498007at2759"/>
<dbReference type="GeneID" id="94843134"/>
<accession>A0A1J4JTQ6</accession>
<organism evidence="1 2">
    <name type="scientific">Tritrichomonas foetus</name>
    <dbReference type="NCBI Taxonomy" id="1144522"/>
    <lineage>
        <taxon>Eukaryota</taxon>
        <taxon>Metamonada</taxon>
        <taxon>Parabasalia</taxon>
        <taxon>Tritrichomonadida</taxon>
        <taxon>Tritrichomonadidae</taxon>
        <taxon>Tritrichomonas</taxon>
    </lineage>
</organism>
<sequence>MQVGELVSCISAFPGISSHCAFGCESGLFGVFDSETNEIIYQSNQQFDQKVKSICVDDDNVVYAIDSHRILRYDTRIESTAPTLQMQYEFEIFGISVKNTSIAVISKYNGITTTDNRHLQRKINETQINSVPPSVIRFYDENTLFACYEDSAVGKWHFLSEDYNQFDLPLMLRNRKLRPLSILPFSDSTLVGYESGFSIYDSNGNLSDHSSFEQRGRFQKSDITPCLGEKTFITIVDESTLLPISLDGKSTEKFVSKELHGSLLTGISANGLFVFAIEDDDEGFITVLLPEVFQSDE</sequence>
<dbReference type="VEuPathDB" id="TrichDB:TRFO_32322"/>
<keyword evidence="2" id="KW-1185">Reference proteome</keyword>